<keyword evidence="1" id="KW-0812">Transmembrane</keyword>
<reference evidence="2 3" key="1">
    <citation type="journal article" date="2019" name="Gigascience">
        <title>Whole-genome sequence of the oriental lung fluke Paragonimus westermani.</title>
        <authorList>
            <person name="Oey H."/>
            <person name="Zakrzewski M."/>
            <person name="Narain K."/>
            <person name="Devi K.R."/>
            <person name="Agatsuma T."/>
            <person name="Nawaratna S."/>
            <person name="Gobert G.N."/>
            <person name="Jones M.K."/>
            <person name="Ragan M.A."/>
            <person name="McManus D.P."/>
            <person name="Krause L."/>
        </authorList>
    </citation>
    <scope>NUCLEOTIDE SEQUENCE [LARGE SCALE GENOMIC DNA]</scope>
    <source>
        <strain evidence="2 3">IND2009</strain>
    </source>
</reference>
<evidence type="ECO:0000313" key="3">
    <source>
        <dbReference type="Proteomes" id="UP000324629"/>
    </source>
</evidence>
<evidence type="ECO:0000313" key="2">
    <source>
        <dbReference type="EMBL" id="KAA3670359.1"/>
    </source>
</evidence>
<organism evidence="2 3">
    <name type="scientific">Paragonimus westermani</name>
    <dbReference type="NCBI Taxonomy" id="34504"/>
    <lineage>
        <taxon>Eukaryota</taxon>
        <taxon>Metazoa</taxon>
        <taxon>Spiralia</taxon>
        <taxon>Lophotrochozoa</taxon>
        <taxon>Platyhelminthes</taxon>
        <taxon>Trematoda</taxon>
        <taxon>Digenea</taxon>
        <taxon>Plagiorchiida</taxon>
        <taxon>Troglotremata</taxon>
        <taxon>Troglotrematidae</taxon>
        <taxon>Paragonimus</taxon>
    </lineage>
</organism>
<accession>A0A5J4N4Y5</accession>
<gene>
    <name evidence="2" type="ORF">DEA37_0012496</name>
</gene>
<feature type="transmembrane region" description="Helical" evidence="1">
    <location>
        <begin position="15"/>
        <end position="33"/>
    </location>
</feature>
<dbReference type="EMBL" id="QNGE01011191">
    <property type="protein sequence ID" value="KAA3670359.1"/>
    <property type="molecule type" value="Genomic_DNA"/>
</dbReference>
<comment type="caution">
    <text evidence="2">The sequence shown here is derived from an EMBL/GenBank/DDBJ whole genome shotgun (WGS) entry which is preliminary data.</text>
</comment>
<name>A0A5J4N4Y5_9TREM</name>
<dbReference type="AlphaFoldDB" id="A0A5J4N4Y5"/>
<evidence type="ECO:0000256" key="1">
    <source>
        <dbReference type="SAM" id="Phobius"/>
    </source>
</evidence>
<sequence length="38" mass="4199">MFEGPSTMTTDRGTQLWSGLFCGLTQILGGVFVRRTAY</sequence>
<keyword evidence="3" id="KW-1185">Reference proteome</keyword>
<keyword evidence="1" id="KW-1133">Transmembrane helix</keyword>
<proteinExistence type="predicted"/>
<protein>
    <submittedName>
        <fullName evidence="2">Uncharacterized protein</fullName>
    </submittedName>
</protein>
<dbReference type="Proteomes" id="UP000324629">
    <property type="component" value="Unassembled WGS sequence"/>
</dbReference>
<keyword evidence="1" id="KW-0472">Membrane</keyword>